<proteinExistence type="predicted"/>
<comment type="caution">
    <text evidence="1">The sequence shown here is derived from an EMBL/GenBank/DDBJ whole genome shotgun (WGS) entry which is preliminary data.</text>
</comment>
<dbReference type="EMBL" id="CM044705">
    <property type="protein sequence ID" value="KAI5661157.1"/>
    <property type="molecule type" value="Genomic_DNA"/>
</dbReference>
<reference evidence="2" key="1">
    <citation type="journal article" date="2023" name="Nat. Plants">
        <title>Single-cell RNA sequencing provides a high-resolution roadmap for understanding the multicellular compartmentation of specialized metabolism.</title>
        <authorList>
            <person name="Sun S."/>
            <person name="Shen X."/>
            <person name="Li Y."/>
            <person name="Li Y."/>
            <person name="Wang S."/>
            <person name="Li R."/>
            <person name="Zhang H."/>
            <person name="Shen G."/>
            <person name="Guo B."/>
            <person name="Wei J."/>
            <person name="Xu J."/>
            <person name="St-Pierre B."/>
            <person name="Chen S."/>
            <person name="Sun C."/>
        </authorList>
    </citation>
    <scope>NUCLEOTIDE SEQUENCE [LARGE SCALE GENOMIC DNA]</scope>
</reference>
<evidence type="ECO:0000313" key="2">
    <source>
        <dbReference type="Proteomes" id="UP001060085"/>
    </source>
</evidence>
<protein>
    <submittedName>
        <fullName evidence="1">Uncharacterized protein</fullName>
    </submittedName>
</protein>
<accession>A0ACC0AMB4</accession>
<sequence length="131" mass="15253">MEEVPAHVHPRPIVPDVLSGQHEHRSGLIWSGDRETCYTDLQCRHFGWNLFQCYNTAPRRLVEIIDMTGLGGVFRCGYIGLDHAFITSLVEPWRPETHTWYARKIAIERLDLEKWTLLYDGGHRHVCRENG</sequence>
<dbReference type="Proteomes" id="UP001060085">
    <property type="component" value="Linkage Group LG05"/>
</dbReference>
<gene>
    <name evidence="1" type="ORF">M9H77_20480</name>
</gene>
<evidence type="ECO:0000313" key="1">
    <source>
        <dbReference type="EMBL" id="KAI5661157.1"/>
    </source>
</evidence>
<keyword evidence="2" id="KW-1185">Reference proteome</keyword>
<name>A0ACC0AMB4_CATRO</name>
<organism evidence="1 2">
    <name type="scientific">Catharanthus roseus</name>
    <name type="common">Madagascar periwinkle</name>
    <name type="synonym">Vinca rosea</name>
    <dbReference type="NCBI Taxonomy" id="4058"/>
    <lineage>
        <taxon>Eukaryota</taxon>
        <taxon>Viridiplantae</taxon>
        <taxon>Streptophyta</taxon>
        <taxon>Embryophyta</taxon>
        <taxon>Tracheophyta</taxon>
        <taxon>Spermatophyta</taxon>
        <taxon>Magnoliopsida</taxon>
        <taxon>eudicotyledons</taxon>
        <taxon>Gunneridae</taxon>
        <taxon>Pentapetalae</taxon>
        <taxon>asterids</taxon>
        <taxon>lamiids</taxon>
        <taxon>Gentianales</taxon>
        <taxon>Apocynaceae</taxon>
        <taxon>Rauvolfioideae</taxon>
        <taxon>Vinceae</taxon>
        <taxon>Catharanthinae</taxon>
        <taxon>Catharanthus</taxon>
    </lineage>
</organism>